<evidence type="ECO:0000313" key="3">
    <source>
        <dbReference type="Proteomes" id="UP000322927"/>
    </source>
</evidence>
<dbReference type="Gene3D" id="3.30.590.20">
    <property type="match status" value="1"/>
</dbReference>
<dbReference type="PANTHER" id="PTHR36510:SF3">
    <property type="entry name" value="CONSERVED PROTEIN"/>
    <property type="match status" value="1"/>
</dbReference>
<organism evidence="2 3">
    <name type="scientific">Streptomyces venezuelae</name>
    <dbReference type="NCBI Taxonomy" id="54571"/>
    <lineage>
        <taxon>Bacteria</taxon>
        <taxon>Bacillati</taxon>
        <taxon>Actinomycetota</taxon>
        <taxon>Actinomycetes</taxon>
        <taxon>Kitasatosporales</taxon>
        <taxon>Streptomycetaceae</taxon>
        <taxon>Streptomyces</taxon>
    </lineage>
</organism>
<dbReference type="InterPro" id="IPR014746">
    <property type="entry name" value="Gln_synth/guanido_kin_cat_dom"/>
</dbReference>
<dbReference type="AlphaFoldDB" id="A0A5P2BSZ9"/>
<reference evidence="2 3" key="1">
    <citation type="submission" date="2018-05" db="EMBL/GenBank/DDBJ databases">
        <title>Streptomyces venezuelae.</title>
        <authorList>
            <person name="Kim W."/>
            <person name="Lee N."/>
            <person name="Cho B.-K."/>
        </authorList>
    </citation>
    <scope>NUCLEOTIDE SEQUENCE [LARGE SCALE GENOMIC DNA]</scope>
    <source>
        <strain evidence="2 3">ATCC 14584</strain>
    </source>
</reference>
<dbReference type="Proteomes" id="UP000322927">
    <property type="component" value="Chromosome"/>
</dbReference>
<sequence>MGRELRQTVFTDEDHQLFRTRLEQSLGVLDDTLTRSSFGLPQPMLGAELEMFLADPDDGLPVARNEEVRLAAADPRLVLEVNRYNLEGNLTPVPLRGSPFTALHQETRDLLNAVAKAALPHDAVPYCSGILPTLRPGDLTRHNVSPKRRYSLLDDALGRTPRDLNVHVHGEQSCRLRSDTVCAQGAVSSWQIHLTVPASDFARFYNAAQLVIAPVLAVCANSPVLLGRLLWDESRIPWYEQAFGTPRSPASGSFERTGFGEGWVRDGVGELMEAACRHRPLLPMCADTAPTEETDHGGPAELEELRLHMGTVWWWNRPVYDPIGDGHLRIEMRALPSGPTPADMAANTALLIGLVLDHAADHEPVVPALPFTHARANFYAAARQGLNATLWWPQARGAPAQRNAHDLVRSLLGRAARGLAGADVADDEIQRWLGVIEARVASGGSPAHWHRHARRAGACDRDIFRHSLKQATEDVPVHAWTVPGSVG</sequence>
<proteinExistence type="predicted"/>
<name>A0A5P2BSZ9_STRVZ</name>
<dbReference type="Pfam" id="PF04107">
    <property type="entry name" value="GCS2"/>
    <property type="match status" value="1"/>
</dbReference>
<dbReference type="RefSeq" id="WP_190537119.1">
    <property type="nucleotide sequence ID" value="NZ_CP029192.1"/>
</dbReference>
<keyword evidence="2" id="KW-0436">Ligase</keyword>
<dbReference type="SUPFAM" id="SSF55931">
    <property type="entry name" value="Glutamine synthetase/guanido kinase"/>
    <property type="match status" value="1"/>
</dbReference>
<dbReference type="GO" id="GO:0016879">
    <property type="term" value="F:ligase activity, forming carbon-nitrogen bonds"/>
    <property type="evidence" value="ECO:0007669"/>
    <property type="project" value="TreeGrafter"/>
</dbReference>
<protein>
    <submittedName>
        <fullName evidence="2">Glutamate--cysteine ligase</fullName>
    </submittedName>
</protein>
<dbReference type="EMBL" id="CP029192">
    <property type="protein sequence ID" value="QES32201.1"/>
    <property type="molecule type" value="Genomic_DNA"/>
</dbReference>
<comment type="catalytic activity">
    <reaction evidence="1">
        <text>L-cysteine + L-glutamate + ATP = gamma-L-glutamyl-L-cysteine + ADP + phosphate + H(+)</text>
        <dbReference type="Rhea" id="RHEA:13285"/>
        <dbReference type="ChEBI" id="CHEBI:15378"/>
        <dbReference type="ChEBI" id="CHEBI:29985"/>
        <dbReference type="ChEBI" id="CHEBI:30616"/>
        <dbReference type="ChEBI" id="CHEBI:35235"/>
        <dbReference type="ChEBI" id="CHEBI:43474"/>
        <dbReference type="ChEBI" id="CHEBI:58173"/>
        <dbReference type="ChEBI" id="CHEBI:456216"/>
        <dbReference type="EC" id="6.3.2.2"/>
    </reaction>
</comment>
<dbReference type="InterPro" id="IPR006336">
    <property type="entry name" value="GCS2"/>
</dbReference>
<evidence type="ECO:0000313" key="2">
    <source>
        <dbReference type="EMBL" id="QES32201.1"/>
    </source>
</evidence>
<dbReference type="PANTHER" id="PTHR36510">
    <property type="entry name" value="GLUTAMATE--CYSTEINE LIGASE 2-RELATED"/>
    <property type="match status" value="1"/>
</dbReference>
<dbReference type="InterPro" id="IPR050141">
    <property type="entry name" value="GCL_type2/YbdK_subfam"/>
</dbReference>
<evidence type="ECO:0000256" key="1">
    <source>
        <dbReference type="ARBA" id="ARBA00048819"/>
    </source>
</evidence>
<gene>
    <name evidence="2" type="ORF">DEJ48_01085</name>
</gene>
<accession>A0A5P2BSZ9</accession>